<reference evidence="3 4" key="1">
    <citation type="submission" date="2016-06" db="EMBL/GenBank/DDBJ databases">
        <title>Comparative genomics of the ectomycorrhizal sister species Rhizopogon vinicolor and Rhizopogon vesiculosus (Basidiomycota: Boletales) reveals a divergence of the mating type B locus.</title>
        <authorList>
            <consortium name="DOE Joint Genome Institute"/>
            <person name="Mujic A.B."/>
            <person name="Kuo A."/>
            <person name="Tritt A."/>
            <person name="Lipzen A."/>
            <person name="Chen C."/>
            <person name="Johnson J."/>
            <person name="Sharma A."/>
            <person name="Barry K."/>
            <person name="Grigoriev I.V."/>
            <person name="Spatafora J.W."/>
        </authorList>
    </citation>
    <scope>NUCLEOTIDE SEQUENCE [LARGE SCALE GENOMIC DNA]</scope>
    <source>
        <strain evidence="3 4">AM-OR11-026</strain>
    </source>
</reference>
<organism evidence="3 4">
    <name type="scientific">Rhizopogon vinicolor AM-OR11-026</name>
    <dbReference type="NCBI Taxonomy" id="1314800"/>
    <lineage>
        <taxon>Eukaryota</taxon>
        <taxon>Fungi</taxon>
        <taxon>Dikarya</taxon>
        <taxon>Basidiomycota</taxon>
        <taxon>Agaricomycotina</taxon>
        <taxon>Agaricomycetes</taxon>
        <taxon>Agaricomycetidae</taxon>
        <taxon>Boletales</taxon>
        <taxon>Suillineae</taxon>
        <taxon>Rhizopogonaceae</taxon>
        <taxon>Rhizopogon</taxon>
    </lineage>
</organism>
<dbReference type="Proteomes" id="UP000092154">
    <property type="component" value="Unassembled WGS sequence"/>
</dbReference>
<sequence length="561" mass="63165">MRHSARRRLQTTKLLTSLSNEIIRRILSHLDWRTLLVLKHVCNALHSIVEGSPAVQYTIELAVSGMEDGPPGGLTAASRLVLLKERNSSWEVLKWVETRIPLPGKVDIIWELCGGVFAHSNKSGSALRLHRLPSQYRNIDERSWTIPLPSDTKDFIMDPAQDLIALVEKPTLLPNDYGRSKIRVRIRLRSLTAGHAHPSAVDTVLVHDLVMGDRRLDLTLQLCGNLLGVLFVCRSGSTPELAVWNWKIGKLVLSRCSRDIATFMFLNSHLLLVGTVMNIVTEATEPRLFIVDISRPSDKKLSLSEDYVCAFAYPCFDADVTPTTISIRSDPSADWKPNPEARLPFSTARWHRLFIVTTWVQRGRRIISHDLFVPAELLLSHVTALPPGTRLMLSPPHSFVWTNYVFGTKPTEVWDFNQLAMKRVATSGVHNDNIHNVYHATLTKDKIFIDKIRTSLPYSVTKLALPPCSSEESTYTDAMCTEDNILLVAYKNPWIYGIPIDGYKSRAHLIFSRRVVTQKAKCLIESSVGSSPAAKLNNKSKRRDGTFDEGLHHMPTFHIPV</sequence>
<evidence type="ECO:0000313" key="3">
    <source>
        <dbReference type="EMBL" id="OAX33887.1"/>
    </source>
</evidence>
<dbReference type="InterPro" id="IPR001810">
    <property type="entry name" value="F-box_dom"/>
</dbReference>
<dbReference type="InParanoid" id="A0A1B7MMS2"/>
<accession>A0A1B7MMS2</accession>
<feature type="region of interest" description="Disordered" evidence="1">
    <location>
        <begin position="531"/>
        <end position="561"/>
    </location>
</feature>
<protein>
    <recommendedName>
        <fullName evidence="2">F-box domain-containing protein</fullName>
    </recommendedName>
</protein>
<evidence type="ECO:0000259" key="2">
    <source>
        <dbReference type="PROSITE" id="PS50181"/>
    </source>
</evidence>
<feature type="compositionally biased region" description="Basic and acidic residues" evidence="1">
    <location>
        <begin position="543"/>
        <end position="552"/>
    </location>
</feature>
<dbReference type="SUPFAM" id="SSF81383">
    <property type="entry name" value="F-box domain"/>
    <property type="match status" value="1"/>
</dbReference>
<dbReference type="Pfam" id="PF00646">
    <property type="entry name" value="F-box"/>
    <property type="match status" value="1"/>
</dbReference>
<evidence type="ECO:0000313" key="4">
    <source>
        <dbReference type="Proteomes" id="UP000092154"/>
    </source>
</evidence>
<dbReference type="SMART" id="SM00256">
    <property type="entry name" value="FBOX"/>
    <property type="match status" value="1"/>
</dbReference>
<gene>
    <name evidence="3" type="ORF">K503DRAFT_859518</name>
</gene>
<dbReference type="InterPro" id="IPR036047">
    <property type="entry name" value="F-box-like_dom_sf"/>
</dbReference>
<dbReference type="CDD" id="cd09917">
    <property type="entry name" value="F-box_SF"/>
    <property type="match status" value="1"/>
</dbReference>
<dbReference type="Gene3D" id="1.20.1280.50">
    <property type="match status" value="1"/>
</dbReference>
<keyword evidence="4" id="KW-1185">Reference proteome</keyword>
<dbReference type="STRING" id="1314800.A0A1B7MMS2"/>
<evidence type="ECO:0000256" key="1">
    <source>
        <dbReference type="SAM" id="MobiDB-lite"/>
    </source>
</evidence>
<name>A0A1B7MMS2_9AGAM</name>
<dbReference type="AlphaFoldDB" id="A0A1B7MMS2"/>
<dbReference type="OrthoDB" id="3270827at2759"/>
<dbReference type="PROSITE" id="PS50181">
    <property type="entry name" value="FBOX"/>
    <property type="match status" value="1"/>
</dbReference>
<proteinExistence type="predicted"/>
<feature type="domain" description="F-box" evidence="2">
    <location>
        <begin position="12"/>
        <end position="58"/>
    </location>
</feature>
<dbReference type="EMBL" id="KV448689">
    <property type="protein sequence ID" value="OAX33887.1"/>
    <property type="molecule type" value="Genomic_DNA"/>
</dbReference>